<comment type="caution">
    <text evidence="1">The sequence shown here is derived from an EMBL/GenBank/DDBJ whole genome shotgun (WGS) entry which is preliminary data.</text>
</comment>
<accession>A0AA40RWM0</accession>
<evidence type="ECO:0000313" key="1">
    <source>
        <dbReference type="EMBL" id="MBA1306018.1"/>
    </source>
</evidence>
<gene>
    <name evidence="1" type="ORF">G7024_16630</name>
</gene>
<dbReference type="AlphaFoldDB" id="A0AA40RWM0"/>
<dbReference type="RefSeq" id="WP_181121767.1">
    <property type="nucleotide sequence ID" value="NZ_JAAMRD010000014.1"/>
</dbReference>
<protein>
    <submittedName>
        <fullName evidence="1">Merozoite surface protein 3b</fullName>
    </submittedName>
</protein>
<evidence type="ECO:0000313" key="2">
    <source>
        <dbReference type="Proteomes" id="UP001138621"/>
    </source>
</evidence>
<keyword evidence="1" id="KW-0477">Merozoite</keyword>
<dbReference type="EMBL" id="JAAMRD010000014">
    <property type="protein sequence ID" value="MBA1306018.1"/>
    <property type="molecule type" value="Genomic_DNA"/>
</dbReference>
<reference evidence="1" key="1">
    <citation type="submission" date="2020-02" db="EMBL/GenBank/DDBJ databases">
        <title>Synteny-based analysis reveals conserved mechanism for high triclosan tolerance in Pseudomonas, as well as instances of horizontal transfer.</title>
        <authorList>
            <person name="Mcfarland A.G."/>
            <person name="Bertucci H.K."/>
            <person name="Litmann E."/>
            <person name="Shen J."/>
            <person name="Huttenhower C."/>
            <person name="Hartmann E.M."/>
        </authorList>
    </citation>
    <scope>NUCLEOTIDE SEQUENCE</scope>
    <source>
        <strain evidence="1">109A1</strain>
    </source>
</reference>
<name>A0AA40RWM0_STUST</name>
<dbReference type="Proteomes" id="UP001138621">
    <property type="component" value="Unassembled WGS sequence"/>
</dbReference>
<proteinExistence type="predicted"/>
<sequence>MTLPTTNYLERAVAALNSLGINVTGRAAPAPILPLLEKVKHYDEHKVVSIAAALQQSSSFHQTAREQLKGLDVSHHYQSITDSFNSIRADSAKVADWVSDGSLDLKERLMMSFMKLRRGSIAERFDSIRNAYQKATEIVGKEIQREEVIRNAYQDYHLAMVQTKINAEQVLEIATRELEARRKALGAANEAIEAERAGDNDPVVLAKLDLASHEALRAFQLEDKSYQIAKDMAEDLAVGLSTTRVIMAHLEQSAAAKERLHQRMISFFTGQESVLTALSVAFTASNGLSAATNVLKAQKAGTEAAIESLAQTGNQAIREAITVGYGAALDAHPVKMLGESIVQLQSDMIGLISAARTSATSAAQEIETATEQNERAFTALIAKAN</sequence>
<organism evidence="1 2">
    <name type="scientific">Stutzerimonas stutzeri</name>
    <name type="common">Pseudomonas stutzeri</name>
    <dbReference type="NCBI Taxonomy" id="316"/>
    <lineage>
        <taxon>Bacteria</taxon>
        <taxon>Pseudomonadati</taxon>
        <taxon>Pseudomonadota</taxon>
        <taxon>Gammaproteobacteria</taxon>
        <taxon>Pseudomonadales</taxon>
        <taxon>Pseudomonadaceae</taxon>
        <taxon>Stutzerimonas</taxon>
    </lineage>
</organism>